<proteinExistence type="predicted"/>
<accession>A0A8I6S266</accession>
<dbReference type="GeneID" id="106669454"/>
<keyword evidence="2" id="KW-1185">Reference proteome</keyword>
<dbReference type="Proteomes" id="UP000494040">
    <property type="component" value="Unassembled WGS sequence"/>
</dbReference>
<dbReference type="OrthoDB" id="10545928at2759"/>
<organism evidence="1 2">
    <name type="scientific">Cimex lectularius</name>
    <name type="common">Bed bug</name>
    <name type="synonym">Acanthia lectularia</name>
    <dbReference type="NCBI Taxonomy" id="79782"/>
    <lineage>
        <taxon>Eukaryota</taxon>
        <taxon>Metazoa</taxon>
        <taxon>Ecdysozoa</taxon>
        <taxon>Arthropoda</taxon>
        <taxon>Hexapoda</taxon>
        <taxon>Insecta</taxon>
        <taxon>Pterygota</taxon>
        <taxon>Neoptera</taxon>
        <taxon>Paraneoptera</taxon>
        <taxon>Hemiptera</taxon>
        <taxon>Heteroptera</taxon>
        <taxon>Panheteroptera</taxon>
        <taxon>Cimicomorpha</taxon>
        <taxon>Cimicidae</taxon>
        <taxon>Cimex</taxon>
    </lineage>
</organism>
<protein>
    <submittedName>
        <fullName evidence="1">Uncharacterized protein</fullName>
    </submittedName>
</protein>
<sequence>MKKCALIDVHTKSVPDVETEEERWGAHLKQLETALKEFRDAKRNALELGEETLFPIEVSRWRVEWCKRPNQYRLDLSGISEGLPAIIEGDESEETVPRAFLDCFSQGKDYKKTKRAENIGVHKTDHPPEEFTGEGPIKEVDQEKRKAHALQNGDVGSKLDPNIDIKDLKKTDSCLSSPVYIKSGNDDHEHKKTFWTKLRSKLHINHDSSWFCRQKLHF</sequence>
<dbReference type="AlphaFoldDB" id="A0A8I6S266"/>
<dbReference type="KEGG" id="clec:106669454"/>
<evidence type="ECO:0000313" key="2">
    <source>
        <dbReference type="Proteomes" id="UP000494040"/>
    </source>
</evidence>
<name>A0A8I6S266_CIMLE</name>
<dbReference type="EnsemblMetazoa" id="XM_014398944.2">
    <property type="protein sequence ID" value="XP_014254430.1"/>
    <property type="gene ID" value="LOC106669454"/>
</dbReference>
<evidence type="ECO:0000313" key="1">
    <source>
        <dbReference type="EnsemblMetazoa" id="XP_014254430.1"/>
    </source>
</evidence>
<dbReference type="RefSeq" id="XP_014254430.1">
    <property type="nucleotide sequence ID" value="XM_014398944.2"/>
</dbReference>
<reference evidence="1" key="1">
    <citation type="submission" date="2022-01" db="UniProtKB">
        <authorList>
            <consortium name="EnsemblMetazoa"/>
        </authorList>
    </citation>
    <scope>IDENTIFICATION</scope>
</reference>